<comment type="subcellular location">
    <subcellularLocation>
        <location evidence="1">Membrane</location>
        <topology evidence="1">Single-pass membrane protein</topology>
    </subcellularLocation>
</comment>
<dbReference type="PROSITE" id="PS00086">
    <property type="entry name" value="CYTOCHROME_P450"/>
    <property type="match status" value="1"/>
</dbReference>
<dbReference type="InterPro" id="IPR001128">
    <property type="entry name" value="Cyt_P450"/>
</dbReference>
<feature type="signal peptide" evidence="8">
    <location>
        <begin position="1"/>
        <end position="19"/>
    </location>
</feature>
<dbReference type="GO" id="GO:0016132">
    <property type="term" value="P:brassinosteroid biosynthetic process"/>
    <property type="evidence" value="ECO:0007669"/>
    <property type="project" value="TreeGrafter"/>
</dbReference>
<gene>
    <name evidence="9" type="ORF">FSB_LOCUS27862</name>
</gene>
<feature type="chain" id="PRO_5014847850" description="Cytochrome P450" evidence="8">
    <location>
        <begin position="20"/>
        <end position="317"/>
    </location>
</feature>
<keyword evidence="5" id="KW-1133">Transmembrane helix</keyword>
<protein>
    <recommendedName>
        <fullName evidence="10">Cytochrome P450</fullName>
    </recommendedName>
</protein>
<evidence type="ECO:0000256" key="8">
    <source>
        <dbReference type="SAM" id="SignalP"/>
    </source>
</evidence>
<evidence type="ECO:0000256" key="7">
    <source>
        <dbReference type="RuleBase" id="RU000461"/>
    </source>
</evidence>
<keyword evidence="5" id="KW-0472">Membrane</keyword>
<name>A0A2N9GKL9_FAGSY</name>
<evidence type="ECO:0000256" key="4">
    <source>
        <dbReference type="ARBA" id="ARBA00022723"/>
    </source>
</evidence>
<dbReference type="GO" id="GO:0004497">
    <property type="term" value="F:monooxygenase activity"/>
    <property type="evidence" value="ECO:0007669"/>
    <property type="project" value="UniProtKB-KW"/>
</dbReference>
<evidence type="ECO:0000256" key="3">
    <source>
        <dbReference type="ARBA" id="ARBA00022692"/>
    </source>
</evidence>
<dbReference type="GO" id="GO:0020037">
    <property type="term" value="F:heme binding"/>
    <property type="evidence" value="ECO:0007669"/>
    <property type="project" value="InterPro"/>
</dbReference>
<comment type="similarity">
    <text evidence="2 7">Belongs to the cytochrome P450 family.</text>
</comment>
<dbReference type="EMBL" id="OIVN01002032">
    <property type="protein sequence ID" value="SPC99980.1"/>
    <property type="molecule type" value="Genomic_DNA"/>
</dbReference>
<dbReference type="GO" id="GO:0016125">
    <property type="term" value="P:sterol metabolic process"/>
    <property type="evidence" value="ECO:0007669"/>
    <property type="project" value="TreeGrafter"/>
</dbReference>
<reference evidence="9" key="1">
    <citation type="submission" date="2018-02" db="EMBL/GenBank/DDBJ databases">
        <authorList>
            <person name="Cohen D.B."/>
            <person name="Kent A.D."/>
        </authorList>
    </citation>
    <scope>NUCLEOTIDE SEQUENCE</scope>
</reference>
<accession>A0A2N9GKL9</accession>
<dbReference type="GO" id="GO:0016705">
    <property type="term" value="F:oxidoreductase activity, acting on paired donors, with incorporation or reduction of molecular oxygen"/>
    <property type="evidence" value="ECO:0007669"/>
    <property type="project" value="InterPro"/>
</dbReference>
<keyword evidence="3" id="KW-0812">Transmembrane</keyword>
<dbReference type="Gene3D" id="1.10.630.10">
    <property type="entry name" value="Cytochrome P450"/>
    <property type="match status" value="2"/>
</dbReference>
<dbReference type="GO" id="GO:0010268">
    <property type="term" value="P:brassinosteroid homeostasis"/>
    <property type="evidence" value="ECO:0007669"/>
    <property type="project" value="TreeGrafter"/>
</dbReference>
<sequence>MCLTALLIVRFSHWVYTWGNPKCNGKLPPGSMGLPIIGETLEFFTPHSFYGIPSFITKRMARYGPLFRTSLVGQKVIVSTDPEINYYIFQQEGKSFILWYTESFMKMMFNYSAKKLISYDESKASRKLKDNFEAFMYGLISFPLNIPGTTYHACLKGRKNVVKAVKDIFEERKATKMPHNDFLDHLLEEMNKEKTILNEAIIVDMILVLLFATYESASTAMTLIVKFISDHPKVLAELTGKELHSGSKTFMAFGGGVRLCVGADFAKLQFAIFIHYLITKYRWKFTKGEDIIRRPGLVFPNGLTIEISEKVRSEEDE</sequence>
<keyword evidence="8" id="KW-0732">Signal</keyword>
<dbReference type="SUPFAM" id="SSF48264">
    <property type="entry name" value="Cytochrome P450"/>
    <property type="match status" value="1"/>
</dbReference>
<dbReference type="AlphaFoldDB" id="A0A2N9GKL9"/>
<keyword evidence="4 7" id="KW-0479">Metal-binding</keyword>
<evidence type="ECO:0000256" key="1">
    <source>
        <dbReference type="ARBA" id="ARBA00004167"/>
    </source>
</evidence>
<dbReference type="PANTHER" id="PTHR24286">
    <property type="entry name" value="CYTOCHROME P450 26"/>
    <property type="match status" value="1"/>
</dbReference>
<dbReference type="InterPro" id="IPR036396">
    <property type="entry name" value="Cyt_P450_sf"/>
</dbReference>
<keyword evidence="6 7" id="KW-0408">Iron</keyword>
<evidence type="ECO:0000256" key="6">
    <source>
        <dbReference type="ARBA" id="ARBA00023004"/>
    </source>
</evidence>
<evidence type="ECO:0000313" key="9">
    <source>
        <dbReference type="EMBL" id="SPC99980.1"/>
    </source>
</evidence>
<keyword evidence="7" id="KW-0349">Heme</keyword>
<dbReference type="InterPro" id="IPR017972">
    <property type="entry name" value="Cyt_P450_CS"/>
</dbReference>
<dbReference type="GO" id="GO:0005506">
    <property type="term" value="F:iron ion binding"/>
    <property type="evidence" value="ECO:0007669"/>
    <property type="project" value="InterPro"/>
</dbReference>
<proteinExistence type="inferred from homology"/>
<keyword evidence="7" id="KW-0560">Oxidoreductase</keyword>
<keyword evidence="7" id="KW-0503">Monooxygenase</keyword>
<dbReference type="Pfam" id="PF00067">
    <property type="entry name" value="p450"/>
    <property type="match status" value="2"/>
</dbReference>
<evidence type="ECO:0008006" key="10">
    <source>
        <dbReference type="Google" id="ProtNLM"/>
    </source>
</evidence>
<organism evidence="9">
    <name type="scientific">Fagus sylvatica</name>
    <name type="common">Beechnut</name>
    <dbReference type="NCBI Taxonomy" id="28930"/>
    <lineage>
        <taxon>Eukaryota</taxon>
        <taxon>Viridiplantae</taxon>
        <taxon>Streptophyta</taxon>
        <taxon>Embryophyta</taxon>
        <taxon>Tracheophyta</taxon>
        <taxon>Spermatophyta</taxon>
        <taxon>Magnoliopsida</taxon>
        <taxon>eudicotyledons</taxon>
        <taxon>Gunneridae</taxon>
        <taxon>Pentapetalae</taxon>
        <taxon>rosids</taxon>
        <taxon>fabids</taxon>
        <taxon>Fagales</taxon>
        <taxon>Fagaceae</taxon>
        <taxon>Fagus</taxon>
    </lineage>
</organism>
<evidence type="ECO:0000256" key="5">
    <source>
        <dbReference type="ARBA" id="ARBA00022989"/>
    </source>
</evidence>
<dbReference type="GO" id="GO:0016020">
    <property type="term" value="C:membrane"/>
    <property type="evidence" value="ECO:0007669"/>
    <property type="project" value="UniProtKB-SubCell"/>
</dbReference>
<dbReference type="PANTHER" id="PTHR24286:SF185">
    <property type="entry name" value="CYTOCHROME P450 87A3-LIKE"/>
    <property type="match status" value="1"/>
</dbReference>
<evidence type="ECO:0000256" key="2">
    <source>
        <dbReference type="ARBA" id="ARBA00010617"/>
    </source>
</evidence>